<dbReference type="PATRIC" id="fig|401562.3.peg.3474"/>
<dbReference type="STRING" id="401562.NS365_18795"/>
<comment type="caution">
    <text evidence="2">The sequence shown here is derived from an EMBL/GenBank/DDBJ whole genome shotgun (WGS) entry which is preliminary data.</text>
</comment>
<proteinExistence type="predicted"/>
<dbReference type="Pfam" id="PF01882">
    <property type="entry name" value="DUF58"/>
    <property type="match status" value="1"/>
</dbReference>
<name>A0A175R6X6_9HYPH</name>
<protein>
    <recommendedName>
        <fullName evidence="1">DUF58 domain-containing protein</fullName>
    </recommendedName>
</protein>
<evidence type="ECO:0000313" key="2">
    <source>
        <dbReference type="EMBL" id="KTQ86956.1"/>
    </source>
</evidence>
<gene>
    <name evidence="2" type="ORF">NS226_17680</name>
</gene>
<dbReference type="EMBL" id="LDPZ01000046">
    <property type="protein sequence ID" value="KTQ86956.1"/>
    <property type="molecule type" value="Genomic_DNA"/>
</dbReference>
<organism evidence="2 3">
    <name type="scientific">Aureimonas ureilytica</name>
    <dbReference type="NCBI Taxonomy" id="401562"/>
    <lineage>
        <taxon>Bacteria</taxon>
        <taxon>Pseudomonadati</taxon>
        <taxon>Pseudomonadota</taxon>
        <taxon>Alphaproteobacteria</taxon>
        <taxon>Hyphomicrobiales</taxon>
        <taxon>Aurantimonadaceae</taxon>
        <taxon>Aureimonas</taxon>
    </lineage>
</organism>
<accession>A0A175R6X6</accession>
<dbReference type="AlphaFoldDB" id="A0A175R6X6"/>
<dbReference type="Proteomes" id="UP000078272">
    <property type="component" value="Unassembled WGS sequence"/>
</dbReference>
<dbReference type="PANTHER" id="PTHR33608">
    <property type="entry name" value="BLL2464 PROTEIN"/>
    <property type="match status" value="1"/>
</dbReference>
<reference evidence="2 3" key="1">
    <citation type="journal article" date="2016" name="Front. Microbiol.">
        <title>Genomic Resource of Rice Seed Associated Bacteria.</title>
        <authorList>
            <person name="Midha S."/>
            <person name="Bansal K."/>
            <person name="Sharma S."/>
            <person name="Kumar N."/>
            <person name="Patil P.P."/>
            <person name="Chaudhry V."/>
            <person name="Patil P.B."/>
        </authorList>
    </citation>
    <scope>NUCLEOTIDE SEQUENCE [LARGE SCALE GENOMIC DNA]</scope>
    <source>
        <strain evidence="2 3">NS226</strain>
    </source>
</reference>
<dbReference type="OrthoDB" id="9794556at2"/>
<dbReference type="InterPro" id="IPR002881">
    <property type="entry name" value="DUF58"/>
</dbReference>
<dbReference type="PANTHER" id="PTHR33608:SF6">
    <property type="entry name" value="BLL2464 PROTEIN"/>
    <property type="match status" value="1"/>
</dbReference>
<evidence type="ECO:0000313" key="3">
    <source>
        <dbReference type="Proteomes" id="UP000078272"/>
    </source>
</evidence>
<evidence type="ECO:0000259" key="1">
    <source>
        <dbReference type="Pfam" id="PF01882"/>
    </source>
</evidence>
<sequence>MAAIGQATETTRGGEALLRARQRAALLPDLLVEARRVVATVTSGWHGRRRRGAGENFWQFRPFVDGEPVSRIDWRRSARDDNVYLRDREWEAAQTVWLWADPSPSMLYRSQGAIVSKESRALVLVLALAELLSRSGERIGFPDVLDPISARNAAERIAGALATGRPASGFPSGDRFKRFSELVLVSDLLDPMEALIERIDYLSRRGVRGHLVQIADPAEVAFPYSGRTEFRDPETGAKLTAGRAETLREEYRTLFDARRAHLADHCRHIGWSHVFHLTDRLASEPLLALHGRLSGQFQPAGQRA</sequence>
<dbReference type="RefSeq" id="WP_058636068.1">
    <property type="nucleotide sequence ID" value="NZ_LDPZ01000046.1"/>
</dbReference>
<feature type="domain" description="DUF58" evidence="1">
    <location>
        <begin position="60"/>
        <end position="259"/>
    </location>
</feature>